<dbReference type="STRING" id="45056.Lade_1137"/>
<keyword evidence="3" id="KW-0326">Glycosidase</keyword>
<evidence type="ECO:0000313" key="8">
    <source>
        <dbReference type="Proteomes" id="UP000281170"/>
    </source>
</evidence>
<evidence type="ECO:0000256" key="3">
    <source>
        <dbReference type="ARBA" id="ARBA00023295"/>
    </source>
</evidence>
<feature type="domain" description="Glycoside hydrolase family 3 N-terminal" evidence="4">
    <location>
        <begin position="26"/>
        <end position="372"/>
    </location>
</feature>
<organism evidence="5 7">
    <name type="scientific">Legionella adelaidensis</name>
    <dbReference type="NCBI Taxonomy" id="45056"/>
    <lineage>
        <taxon>Bacteria</taxon>
        <taxon>Pseudomonadati</taxon>
        <taxon>Pseudomonadota</taxon>
        <taxon>Gammaproteobacteria</taxon>
        <taxon>Legionellales</taxon>
        <taxon>Legionellaceae</taxon>
        <taxon>Legionella</taxon>
    </lineage>
</organism>
<dbReference type="KEGG" id="ladl:NCTC12735_01881"/>
<dbReference type="AlphaFoldDB" id="A0A0W0R5W6"/>
<dbReference type="SUPFAM" id="SSF51445">
    <property type="entry name" value="(Trans)glycosidases"/>
    <property type="match status" value="1"/>
</dbReference>
<dbReference type="EMBL" id="LNKA01000001">
    <property type="protein sequence ID" value="KTC66479.1"/>
    <property type="molecule type" value="Genomic_DNA"/>
</dbReference>
<sequence length="377" mass="42562">MSLIKKIILLFVCIWSNWAFGHEVSLREKIGQMLIFGFQGKNVTEDSDITRSIFMYNLGGVILFDYDYQSKLYDRNIESPEQVQLLNTSLQTFTKKANKKYKRPNLPLFISVDYEGGLVTRLSEQYGFPATFSAKQLGQMSISDAKLQAESMADTLKTAGFNLDFAPDADLDVNPETSFISKKERSFSADPDMVSQYGKTFSQAFQEKKIECAYKHFPGHGSAAGDTHLGFVDVTDTWSKEELIPFVQQINEPNHCHFLMTAHVVNRQIEPSGVPATLSYKILTSLVREQYNFDGIIISDDMQMKAIAANYGLEEALTMAINAGVDMLIFGNQVAEVPQNPKEIIDIIEKQVKKGKIKKERIESAYNQIIKVKTRLL</sequence>
<evidence type="ECO:0000313" key="5">
    <source>
        <dbReference type="EMBL" id="KTC66479.1"/>
    </source>
</evidence>
<dbReference type="RefSeq" id="WP_058462149.1">
    <property type="nucleotide sequence ID" value="NZ_CAAAHS010000002.1"/>
</dbReference>
<reference evidence="6 8" key="2">
    <citation type="submission" date="2018-12" db="EMBL/GenBank/DDBJ databases">
        <authorList>
            <consortium name="Pathogen Informatics"/>
        </authorList>
    </citation>
    <scope>NUCLEOTIDE SEQUENCE [LARGE SCALE GENOMIC DNA]</scope>
    <source>
        <strain evidence="6 8">NCTC12735</strain>
        <plasmid evidence="8">28</plasmid>
    </source>
</reference>
<geneLocation type="plasmid" evidence="6 8">
    <name>28</name>
</geneLocation>
<evidence type="ECO:0000313" key="7">
    <source>
        <dbReference type="Proteomes" id="UP000054859"/>
    </source>
</evidence>
<gene>
    <name evidence="6" type="primary">ybbD</name>
    <name evidence="5" type="ORF">Lade_1137</name>
    <name evidence="6" type="ORF">NCTC12735_01881</name>
</gene>
<accession>A0A0W0R5W6</accession>
<name>A0A0W0R5W6_9GAMM</name>
<evidence type="ECO:0000313" key="6">
    <source>
        <dbReference type="EMBL" id="VEH86233.1"/>
    </source>
</evidence>
<dbReference type="Proteomes" id="UP000281170">
    <property type="component" value="Plasmid 28"/>
</dbReference>
<dbReference type="PANTHER" id="PTHR30480">
    <property type="entry name" value="BETA-HEXOSAMINIDASE-RELATED"/>
    <property type="match status" value="1"/>
</dbReference>
<proteinExistence type="inferred from homology"/>
<evidence type="ECO:0000256" key="1">
    <source>
        <dbReference type="ARBA" id="ARBA00005336"/>
    </source>
</evidence>
<dbReference type="Proteomes" id="UP000054859">
    <property type="component" value="Unassembled WGS sequence"/>
</dbReference>
<dbReference type="OrthoDB" id="9786661at2"/>
<keyword evidence="6" id="KW-0614">Plasmid</keyword>
<keyword evidence="2 5" id="KW-0378">Hydrolase</keyword>
<dbReference type="InterPro" id="IPR001764">
    <property type="entry name" value="Glyco_hydro_3_N"/>
</dbReference>
<comment type="similarity">
    <text evidence="1">Belongs to the glycosyl hydrolase 3 family.</text>
</comment>
<dbReference type="Pfam" id="PF00933">
    <property type="entry name" value="Glyco_hydro_3"/>
    <property type="match status" value="1"/>
</dbReference>
<dbReference type="InterPro" id="IPR017853">
    <property type="entry name" value="GH"/>
</dbReference>
<evidence type="ECO:0000259" key="4">
    <source>
        <dbReference type="Pfam" id="PF00933"/>
    </source>
</evidence>
<dbReference type="Gene3D" id="3.20.20.300">
    <property type="entry name" value="Glycoside hydrolase, family 3, N-terminal domain"/>
    <property type="match status" value="1"/>
</dbReference>
<dbReference type="InterPro" id="IPR050226">
    <property type="entry name" value="NagZ_Beta-hexosaminidase"/>
</dbReference>
<dbReference type="PATRIC" id="fig|45056.6.peg.1175"/>
<dbReference type="EMBL" id="LR134437">
    <property type="protein sequence ID" value="VEH86233.1"/>
    <property type="molecule type" value="Genomic_DNA"/>
</dbReference>
<dbReference type="InterPro" id="IPR036962">
    <property type="entry name" value="Glyco_hydro_3_N_sf"/>
</dbReference>
<reference evidence="5 7" key="1">
    <citation type="submission" date="2015-11" db="EMBL/GenBank/DDBJ databases">
        <title>Identification of large and diverse effector repertoires of 38 Legionella species.</title>
        <authorList>
            <person name="Burstein D."/>
            <person name="Amaro F."/>
            <person name="Zusman T."/>
            <person name="Lifshitz Z."/>
            <person name="Cohen O."/>
            <person name="Gilbert J.A."/>
            <person name="Pupko T."/>
            <person name="Shuman H.A."/>
            <person name="Segal G."/>
        </authorList>
    </citation>
    <scope>NUCLEOTIDE SEQUENCE [LARGE SCALE GENOMIC DNA]</scope>
    <source>
        <strain evidence="5 7">1762-AUS-E</strain>
    </source>
</reference>
<dbReference type="PANTHER" id="PTHR30480:SF16">
    <property type="entry name" value="GLYCOSIDE HYDROLASE FAMILY 3 DOMAIN PROTEIN"/>
    <property type="match status" value="1"/>
</dbReference>
<evidence type="ECO:0000256" key="2">
    <source>
        <dbReference type="ARBA" id="ARBA00022801"/>
    </source>
</evidence>
<protein>
    <submittedName>
        <fullName evidence="5">Glycosyl hydrolase family protein</fullName>
    </submittedName>
</protein>
<keyword evidence="7" id="KW-1185">Reference proteome</keyword>
<dbReference type="GO" id="GO:0004553">
    <property type="term" value="F:hydrolase activity, hydrolyzing O-glycosyl compounds"/>
    <property type="evidence" value="ECO:0007669"/>
    <property type="project" value="InterPro"/>
</dbReference>
<dbReference type="GO" id="GO:0005975">
    <property type="term" value="P:carbohydrate metabolic process"/>
    <property type="evidence" value="ECO:0007669"/>
    <property type="project" value="InterPro"/>
</dbReference>
<dbReference type="GO" id="GO:0009254">
    <property type="term" value="P:peptidoglycan turnover"/>
    <property type="evidence" value="ECO:0007669"/>
    <property type="project" value="TreeGrafter"/>
</dbReference>